<dbReference type="EMBL" id="JBGBPQ010000003">
    <property type="protein sequence ID" value="KAL1526737.1"/>
    <property type="molecule type" value="Genomic_DNA"/>
</dbReference>
<organism evidence="2 3">
    <name type="scientific">Prymnesium parvum</name>
    <name type="common">Toxic golden alga</name>
    <dbReference type="NCBI Taxonomy" id="97485"/>
    <lineage>
        <taxon>Eukaryota</taxon>
        <taxon>Haptista</taxon>
        <taxon>Haptophyta</taxon>
        <taxon>Prymnesiophyceae</taxon>
        <taxon>Prymnesiales</taxon>
        <taxon>Prymnesiaceae</taxon>
        <taxon>Prymnesium</taxon>
    </lineage>
</organism>
<dbReference type="AlphaFoldDB" id="A0AB34K0I3"/>
<keyword evidence="1" id="KW-0732">Signal</keyword>
<gene>
    <name evidence="2" type="ORF">AB1Y20_015433</name>
</gene>
<proteinExistence type="predicted"/>
<name>A0AB34K0I3_PRYPA</name>
<reference evidence="2 3" key="1">
    <citation type="journal article" date="2024" name="Science">
        <title>Giant polyketide synthase enzymes in the biosynthesis of giant marine polyether toxins.</title>
        <authorList>
            <person name="Fallon T.R."/>
            <person name="Shende V.V."/>
            <person name="Wierzbicki I.H."/>
            <person name="Pendleton A.L."/>
            <person name="Watervoot N.F."/>
            <person name="Auber R.P."/>
            <person name="Gonzalez D.J."/>
            <person name="Wisecaver J.H."/>
            <person name="Moore B.S."/>
        </authorList>
    </citation>
    <scope>NUCLEOTIDE SEQUENCE [LARGE SCALE GENOMIC DNA]</scope>
    <source>
        <strain evidence="2 3">12B1</strain>
    </source>
</reference>
<feature type="signal peptide" evidence="1">
    <location>
        <begin position="1"/>
        <end position="20"/>
    </location>
</feature>
<evidence type="ECO:0000313" key="3">
    <source>
        <dbReference type="Proteomes" id="UP001515480"/>
    </source>
</evidence>
<dbReference type="Proteomes" id="UP001515480">
    <property type="component" value="Unassembled WGS sequence"/>
</dbReference>
<evidence type="ECO:0000313" key="2">
    <source>
        <dbReference type="EMBL" id="KAL1526737.1"/>
    </source>
</evidence>
<sequence>MLAPCFFLLPQAAILPQVRSWHTLQGPTLPPAAWSRRFVLGSALGFAALPASPDAAHAEYGQAANQRPPALIPSPFVPTGEMAKTCNVVALGREDVCLEPKLLMSAYDKLLLEKAKASTAALIEEGNAEEAKLLPVVREVLELYPLVESGAYTALTTRIDNLSSMLAEIANSDERLKSRLDAFKKGPLAGLKAAGKKGEASPTAKAMIKLSDSMYALVFG</sequence>
<keyword evidence="3" id="KW-1185">Reference proteome</keyword>
<protein>
    <submittedName>
        <fullName evidence="2">Uncharacterized protein</fullName>
    </submittedName>
</protein>
<evidence type="ECO:0000256" key="1">
    <source>
        <dbReference type="SAM" id="SignalP"/>
    </source>
</evidence>
<accession>A0AB34K0I3</accession>
<comment type="caution">
    <text evidence="2">The sequence shown here is derived from an EMBL/GenBank/DDBJ whole genome shotgun (WGS) entry which is preliminary data.</text>
</comment>
<feature type="chain" id="PRO_5044209747" evidence="1">
    <location>
        <begin position="21"/>
        <end position="220"/>
    </location>
</feature>